<organism evidence="2 3">
    <name type="scientific">Pleionea litopenaei</name>
    <dbReference type="NCBI Taxonomy" id="3070815"/>
    <lineage>
        <taxon>Bacteria</taxon>
        <taxon>Pseudomonadati</taxon>
        <taxon>Pseudomonadota</taxon>
        <taxon>Gammaproteobacteria</taxon>
        <taxon>Oceanospirillales</taxon>
        <taxon>Pleioneaceae</taxon>
        <taxon>Pleionea</taxon>
    </lineage>
</organism>
<evidence type="ECO:0000256" key="1">
    <source>
        <dbReference type="SAM" id="Phobius"/>
    </source>
</evidence>
<evidence type="ECO:0000313" key="3">
    <source>
        <dbReference type="Proteomes" id="UP001239782"/>
    </source>
</evidence>
<dbReference type="Pfam" id="PF01944">
    <property type="entry name" value="SpoIIM"/>
    <property type="match status" value="1"/>
</dbReference>
<dbReference type="KEGG" id="plei:Q9312_11390"/>
<keyword evidence="1" id="KW-0812">Transmembrane</keyword>
<gene>
    <name evidence="2" type="ORF">Q9312_11390</name>
</gene>
<dbReference type="RefSeq" id="WP_309200973.1">
    <property type="nucleotide sequence ID" value="NZ_CP133548.1"/>
</dbReference>
<protein>
    <submittedName>
        <fullName evidence="2">Stage II sporulation protein M</fullName>
    </submittedName>
</protein>
<feature type="transmembrane region" description="Helical" evidence="1">
    <location>
        <begin position="303"/>
        <end position="319"/>
    </location>
</feature>
<feature type="transmembrane region" description="Helical" evidence="1">
    <location>
        <begin position="222"/>
        <end position="249"/>
    </location>
</feature>
<keyword evidence="3" id="KW-1185">Reference proteome</keyword>
<accession>A0AA51RQS3</accession>
<dbReference type="PANTHER" id="PTHR35337">
    <property type="entry name" value="SLR1478 PROTEIN"/>
    <property type="match status" value="1"/>
</dbReference>
<reference evidence="2 3" key="1">
    <citation type="submission" date="2023-08" db="EMBL/GenBank/DDBJ databases">
        <title>Pleionea litopenaei sp. nov., isolated from stomach of juvenile Litopenaeus vannamei.</title>
        <authorList>
            <person name="Rho A.M."/>
            <person name="Hwang C.Y."/>
        </authorList>
    </citation>
    <scope>NUCLEOTIDE SEQUENCE [LARGE SCALE GENOMIC DNA]</scope>
    <source>
        <strain evidence="2 3">HL-JVS1</strain>
    </source>
</reference>
<dbReference type="EMBL" id="CP133548">
    <property type="protein sequence ID" value="WMS85820.1"/>
    <property type="molecule type" value="Genomic_DNA"/>
</dbReference>
<keyword evidence="1" id="KW-0472">Membrane</keyword>
<dbReference type="InterPro" id="IPR002798">
    <property type="entry name" value="SpoIIM-like"/>
</dbReference>
<sequence>MRQEEFEAQYKKQWEAFAELVSKMSTRSGQQELSQQQLEDFPAQYRNLCHTLAIAKERQYSPYLIDHLDTLVLQGHQLFYKKYQRLGHRIIEFIAHGFPREIQLNKTLFWLSHLIFYGPALLLFILTLLNPDLIYSVIPHSQVSDFESMYNPEQTVLGRERQSDSDFYMFGHYIRNNISIGFQTFATGILFALGTLFYLMFNGIFFGVVTGHIVNIKYQSTFFPFVIGHGSVELTAIVIAGMAGLKLGWSLIAPGNFTRVDSLKLAARRAILLMYGATLFLLAAAFIEAFWSSSTNMSSTVKYTVGGILWLFVYSYLLWPRSRLQ</sequence>
<dbReference type="AlphaFoldDB" id="A0AA51RQS3"/>
<dbReference type="Proteomes" id="UP001239782">
    <property type="component" value="Chromosome"/>
</dbReference>
<feature type="transmembrane region" description="Helical" evidence="1">
    <location>
        <begin position="185"/>
        <end position="210"/>
    </location>
</feature>
<feature type="transmembrane region" description="Helical" evidence="1">
    <location>
        <begin position="270"/>
        <end position="291"/>
    </location>
</feature>
<evidence type="ECO:0000313" key="2">
    <source>
        <dbReference type="EMBL" id="WMS85820.1"/>
    </source>
</evidence>
<keyword evidence="1" id="KW-1133">Transmembrane helix</keyword>
<proteinExistence type="predicted"/>
<dbReference type="PANTHER" id="PTHR35337:SF1">
    <property type="entry name" value="SLR1478 PROTEIN"/>
    <property type="match status" value="1"/>
</dbReference>
<feature type="transmembrane region" description="Helical" evidence="1">
    <location>
        <begin position="108"/>
        <end position="129"/>
    </location>
</feature>
<name>A0AA51RQS3_9GAMM</name>